<organism evidence="1">
    <name type="scientific">marine sediment metagenome</name>
    <dbReference type="NCBI Taxonomy" id="412755"/>
    <lineage>
        <taxon>unclassified sequences</taxon>
        <taxon>metagenomes</taxon>
        <taxon>ecological metagenomes</taxon>
    </lineage>
</organism>
<accession>X1TBB1</accession>
<evidence type="ECO:0000313" key="1">
    <source>
        <dbReference type="EMBL" id="GAJ02544.1"/>
    </source>
</evidence>
<gene>
    <name evidence="1" type="ORF">S12H4_30361</name>
</gene>
<proteinExistence type="predicted"/>
<protein>
    <submittedName>
        <fullName evidence="1">Uncharacterized protein</fullName>
    </submittedName>
</protein>
<dbReference type="AlphaFoldDB" id="X1TBB1"/>
<name>X1TBB1_9ZZZZ</name>
<dbReference type="EMBL" id="BARW01017601">
    <property type="protein sequence ID" value="GAJ02544.1"/>
    <property type="molecule type" value="Genomic_DNA"/>
</dbReference>
<reference evidence="1" key="1">
    <citation type="journal article" date="2014" name="Front. Microbiol.">
        <title>High frequency of phylogenetically diverse reductive dehalogenase-homologous genes in deep subseafloor sedimentary metagenomes.</title>
        <authorList>
            <person name="Kawai M."/>
            <person name="Futagami T."/>
            <person name="Toyoda A."/>
            <person name="Takaki Y."/>
            <person name="Nishi S."/>
            <person name="Hori S."/>
            <person name="Arai W."/>
            <person name="Tsubouchi T."/>
            <person name="Morono Y."/>
            <person name="Uchiyama I."/>
            <person name="Ito T."/>
            <person name="Fujiyama A."/>
            <person name="Inagaki F."/>
            <person name="Takami H."/>
        </authorList>
    </citation>
    <scope>NUCLEOTIDE SEQUENCE</scope>
    <source>
        <strain evidence="1">Expedition CK06-06</strain>
    </source>
</reference>
<comment type="caution">
    <text evidence="1">The sequence shown here is derived from an EMBL/GenBank/DDBJ whole genome shotgun (WGS) entry which is preliminary data.</text>
</comment>
<sequence>HGNIGIYTGDTTQAIFTDEECSILAGRVVYLLSCLTAVKLGPAVIDAGGITYIGFNISWTWMAQNITADPYDDWYAEGFYRSSNECPIALIQGDTVSAAEDRSIAEYNRWIEIWETERSGDPYAASAIAWLIYDRDGLTVLGDQSATIIQTIEGCTIGEDGKAYRVQSLVLGAGELTDSKVTVALGMKVDGAVNKVYERSFNRSPGHDPPGLWIINGTVGIHEALAVKVKSNNPDDAGKTVEASLSRDRSIFTFSVADPYV</sequence>
<feature type="non-terminal residue" evidence="1">
    <location>
        <position position="1"/>
    </location>
</feature>